<protein>
    <submittedName>
        <fullName evidence="2">Uncharacterized protein</fullName>
    </submittedName>
</protein>
<evidence type="ECO:0000313" key="3">
    <source>
        <dbReference type="Proteomes" id="UP001497623"/>
    </source>
</evidence>
<feature type="region of interest" description="Disordered" evidence="1">
    <location>
        <begin position="173"/>
        <end position="195"/>
    </location>
</feature>
<dbReference type="AlphaFoldDB" id="A0AAV2SP57"/>
<dbReference type="Proteomes" id="UP001497623">
    <property type="component" value="Unassembled WGS sequence"/>
</dbReference>
<comment type="caution">
    <text evidence="2">The sequence shown here is derived from an EMBL/GenBank/DDBJ whole genome shotgun (WGS) entry which is preliminary data.</text>
</comment>
<feature type="compositionally biased region" description="Low complexity" evidence="1">
    <location>
        <begin position="178"/>
        <end position="192"/>
    </location>
</feature>
<sequence length="313" mass="36285">MGWPWQQEVEVLRPPTRLKQRVWALPWQRCRSPMQDLYLIPLVSLFLLLLVSHTCTGAATDITRTHITQQHHTPTRLRQRSINYTTQQQKKLDETDSRQVAPKVHQNTHNRHVINSQGSIGDEYDDMDHTEFQGSINDGSDSINYKDAMGNIDDDDYDRPYTNSLHDRQSQYTALKETNPPRNNKTSNTTTTTRRRYRSIGHSRAIIDYRELFVRSRSPRSAQRGKGIQIGGNRKTGTRRNRPILLTPPPSLGARRPTIKVGIIMPQSQLRKRAFQNKIRAAIRPFDDELGDKYEFSYDSFIQIMMPHNPSPK</sequence>
<reference evidence="2 3" key="1">
    <citation type="submission" date="2024-05" db="EMBL/GenBank/DDBJ databases">
        <authorList>
            <person name="Wallberg A."/>
        </authorList>
    </citation>
    <scope>NUCLEOTIDE SEQUENCE [LARGE SCALE GENOMIC DNA]</scope>
</reference>
<feature type="region of interest" description="Disordered" evidence="1">
    <location>
        <begin position="218"/>
        <end position="253"/>
    </location>
</feature>
<name>A0AAV2SP57_MEGNR</name>
<accession>A0AAV2SP57</accession>
<evidence type="ECO:0000256" key="1">
    <source>
        <dbReference type="SAM" id="MobiDB-lite"/>
    </source>
</evidence>
<organism evidence="2 3">
    <name type="scientific">Meganyctiphanes norvegica</name>
    <name type="common">Northern krill</name>
    <name type="synonym">Thysanopoda norvegica</name>
    <dbReference type="NCBI Taxonomy" id="48144"/>
    <lineage>
        <taxon>Eukaryota</taxon>
        <taxon>Metazoa</taxon>
        <taxon>Ecdysozoa</taxon>
        <taxon>Arthropoda</taxon>
        <taxon>Crustacea</taxon>
        <taxon>Multicrustacea</taxon>
        <taxon>Malacostraca</taxon>
        <taxon>Eumalacostraca</taxon>
        <taxon>Eucarida</taxon>
        <taxon>Euphausiacea</taxon>
        <taxon>Euphausiidae</taxon>
        <taxon>Meganyctiphanes</taxon>
    </lineage>
</organism>
<dbReference type="EMBL" id="CAXKWB010091295">
    <property type="protein sequence ID" value="CAL4215958.1"/>
    <property type="molecule type" value="Genomic_DNA"/>
</dbReference>
<evidence type="ECO:0000313" key="2">
    <source>
        <dbReference type="EMBL" id="CAL4215958.1"/>
    </source>
</evidence>
<gene>
    <name evidence="2" type="ORF">MNOR_LOCUS38728</name>
</gene>
<proteinExistence type="predicted"/>
<feature type="non-terminal residue" evidence="2">
    <location>
        <position position="313"/>
    </location>
</feature>
<keyword evidence="3" id="KW-1185">Reference proteome</keyword>